<dbReference type="AlphaFoldDB" id="A0AAD5N024"/>
<name>A0AAD5N024_PARTN</name>
<sequence>MVKCDCTDFTCVEKCVYRQMSDEFTQCTILGDGRVYLNRDATFFNTLLLGCGECACVGQCKSSLSAKFLPSPFK</sequence>
<gene>
    <name evidence="1" type="ORF">KIN20_011334</name>
</gene>
<dbReference type="EMBL" id="JAHQIW010002074">
    <property type="protein sequence ID" value="KAJ1354404.1"/>
    <property type="molecule type" value="Genomic_DNA"/>
</dbReference>
<organism evidence="1 2">
    <name type="scientific">Parelaphostrongylus tenuis</name>
    <name type="common">Meningeal worm</name>
    <dbReference type="NCBI Taxonomy" id="148309"/>
    <lineage>
        <taxon>Eukaryota</taxon>
        <taxon>Metazoa</taxon>
        <taxon>Ecdysozoa</taxon>
        <taxon>Nematoda</taxon>
        <taxon>Chromadorea</taxon>
        <taxon>Rhabditida</taxon>
        <taxon>Rhabditina</taxon>
        <taxon>Rhabditomorpha</taxon>
        <taxon>Strongyloidea</taxon>
        <taxon>Metastrongylidae</taxon>
        <taxon>Parelaphostrongylus</taxon>
    </lineage>
</organism>
<evidence type="ECO:0000313" key="2">
    <source>
        <dbReference type="Proteomes" id="UP001196413"/>
    </source>
</evidence>
<keyword evidence="2" id="KW-1185">Reference proteome</keyword>
<dbReference type="Proteomes" id="UP001196413">
    <property type="component" value="Unassembled WGS sequence"/>
</dbReference>
<reference evidence="1" key="1">
    <citation type="submission" date="2021-06" db="EMBL/GenBank/DDBJ databases">
        <title>Parelaphostrongylus tenuis whole genome reference sequence.</title>
        <authorList>
            <person name="Garwood T.J."/>
            <person name="Larsen P.A."/>
            <person name="Fountain-Jones N.M."/>
            <person name="Garbe J.R."/>
            <person name="Macchietto M.G."/>
            <person name="Kania S.A."/>
            <person name="Gerhold R.W."/>
            <person name="Richards J.E."/>
            <person name="Wolf T.M."/>
        </authorList>
    </citation>
    <scope>NUCLEOTIDE SEQUENCE</scope>
    <source>
        <strain evidence="1">MNPRO001-30</strain>
        <tissue evidence="1">Meninges</tissue>
    </source>
</reference>
<comment type="caution">
    <text evidence="1">The sequence shown here is derived from an EMBL/GenBank/DDBJ whole genome shotgun (WGS) entry which is preliminary data.</text>
</comment>
<accession>A0AAD5N024</accession>
<proteinExistence type="predicted"/>
<evidence type="ECO:0000313" key="1">
    <source>
        <dbReference type="EMBL" id="KAJ1354404.1"/>
    </source>
</evidence>
<protein>
    <submittedName>
        <fullName evidence="1">Uncharacterized protein</fullName>
    </submittedName>
</protein>